<keyword evidence="13" id="KW-1185">Reference proteome</keyword>
<evidence type="ECO:0000256" key="1">
    <source>
        <dbReference type="ARBA" id="ARBA00001971"/>
    </source>
</evidence>
<evidence type="ECO:0008006" key="14">
    <source>
        <dbReference type="Google" id="ProtNLM"/>
    </source>
</evidence>
<dbReference type="Pfam" id="PF00067">
    <property type="entry name" value="p450"/>
    <property type="match status" value="1"/>
</dbReference>
<evidence type="ECO:0000256" key="8">
    <source>
        <dbReference type="ARBA" id="ARBA00023033"/>
    </source>
</evidence>
<dbReference type="PANTHER" id="PTHR46300:SF7">
    <property type="entry name" value="P450, PUTATIVE (EUROFUNG)-RELATED"/>
    <property type="match status" value="1"/>
</dbReference>
<evidence type="ECO:0000256" key="2">
    <source>
        <dbReference type="ARBA" id="ARBA00005179"/>
    </source>
</evidence>
<keyword evidence="11" id="KW-0472">Membrane</keyword>
<keyword evidence="11" id="KW-0812">Transmembrane</keyword>
<comment type="similarity">
    <text evidence="3 10">Belongs to the cytochrome P450 family.</text>
</comment>
<dbReference type="InterPro" id="IPR002401">
    <property type="entry name" value="Cyt_P450_E_grp-I"/>
</dbReference>
<reference evidence="12 13" key="1">
    <citation type="submission" date="2024-01" db="EMBL/GenBank/DDBJ databases">
        <title>A draft genome for a cacao thread blight-causing isolate of Paramarasmius palmivorus.</title>
        <authorList>
            <person name="Baruah I.K."/>
            <person name="Bukari Y."/>
            <person name="Amoako-Attah I."/>
            <person name="Meinhardt L.W."/>
            <person name="Bailey B.A."/>
            <person name="Cohen S.P."/>
        </authorList>
    </citation>
    <scope>NUCLEOTIDE SEQUENCE [LARGE SCALE GENOMIC DNA]</scope>
    <source>
        <strain evidence="12 13">GH-12</strain>
    </source>
</reference>
<comment type="caution">
    <text evidence="12">The sequence shown here is derived from an EMBL/GenBank/DDBJ whole genome shotgun (WGS) entry which is preliminary data.</text>
</comment>
<protein>
    <recommendedName>
        <fullName evidence="14">Cytochrome P450</fullName>
    </recommendedName>
</protein>
<comment type="cofactor">
    <cofactor evidence="1 9">
        <name>heme</name>
        <dbReference type="ChEBI" id="CHEBI:30413"/>
    </cofactor>
</comment>
<dbReference type="SUPFAM" id="SSF48264">
    <property type="entry name" value="Cytochrome P450"/>
    <property type="match status" value="1"/>
</dbReference>
<evidence type="ECO:0000256" key="10">
    <source>
        <dbReference type="RuleBase" id="RU000461"/>
    </source>
</evidence>
<gene>
    <name evidence="12" type="ORF">VNI00_003827</name>
</gene>
<keyword evidence="5 9" id="KW-0479">Metal-binding</keyword>
<organism evidence="12 13">
    <name type="scientific">Paramarasmius palmivorus</name>
    <dbReference type="NCBI Taxonomy" id="297713"/>
    <lineage>
        <taxon>Eukaryota</taxon>
        <taxon>Fungi</taxon>
        <taxon>Dikarya</taxon>
        <taxon>Basidiomycota</taxon>
        <taxon>Agaricomycotina</taxon>
        <taxon>Agaricomycetes</taxon>
        <taxon>Agaricomycetidae</taxon>
        <taxon>Agaricales</taxon>
        <taxon>Marasmiineae</taxon>
        <taxon>Marasmiaceae</taxon>
        <taxon>Paramarasmius</taxon>
    </lineage>
</organism>
<feature type="transmembrane region" description="Helical" evidence="11">
    <location>
        <begin position="6"/>
        <end position="22"/>
    </location>
</feature>
<dbReference type="GO" id="GO:0004497">
    <property type="term" value="F:monooxygenase activity"/>
    <property type="evidence" value="ECO:0007669"/>
    <property type="project" value="UniProtKB-KW"/>
</dbReference>
<keyword evidence="8 10" id="KW-0503">Monooxygenase</keyword>
<dbReference type="PRINTS" id="PR00463">
    <property type="entry name" value="EP450I"/>
</dbReference>
<sequence length="535" mass="59677">MPTSPIIWSFVVSILLSGALWFRNRSHKRSKLPPGPPGLPFIGNILDVPTIQPWKAYAKLAEEYDSPILSMRLPGTTLLILNDMSTATDLLTKRAAKYSDRPQSSLSDEMGASRAFVFQRYGEHWKQRRKIFKHSFDNEALSTRRIHTVNSVRRLLARLLATEGRHHEKELRLSANLHIEVLGVHMAVGEVVMLVTYGIQPTGPDDAYNTITGKVITTLTDILNRGLIVDAFPPLKYLPGWFPGTISKYQVEKGAKLLDKAIRSPFEQAQARMVNGDAIVPSICSRYFSSLADRTDLEDQQEVDDMANVLGTAYIGGMDTTLGVLEVFVIAMLLYPNVQIKAQTILDSALHGRLPEYTDHGTVPYIDALLDEVVRWMPVAPMATPHALIEDDVYNGYVLPKGATCIANVWAILQDEEIFGADTNKLIPERFLDADGCLLTEKEESVDVIFGFGRRSCPGKSMAREFLWIAIASILSAYEICGGEDEEGRLLVGDRLESSRVEGLLMVPPHVRCKFKLRKEISIDVTTMIHESIKV</sequence>
<evidence type="ECO:0000313" key="12">
    <source>
        <dbReference type="EMBL" id="KAK7053208.1"/>
    </source>
</evidence>
<name>A0AAW0DRL5_9AGAR</name>
<evidence type="ECO:0000256" key="11">
    <source>
        <dbReference type="SAM" id="Phobius"/>
    </source>
</evidence>
<dbReference type="AlphaFoldDB" id="A0AAW0DRL5"/>
<dbReference type="InterPro" id="IPR017972">
    <property type="entry name" value="Cyt_P450_CS"/>
</dbReference>
<dbReference type="Gene3D" id="1.10.630.10">
    <property type="entry name" value="Cytochrome P450"/>
    <property type="match status" value="1"/>
</dbReference>
<dbReference type="InterPro" id="IPR001128">
    <property type="entry name" value="Cyt_P450"/>
</dbReference>
<keyword evidence="6 10" id="KW-0560">Oxidoreductase</keyword>
<keyword evidence="7 9" id="KW-0408">Iron</keyword>
<dbReference type="InterPro" id="IPR050364">
    <property type="entry name" value="Cytochrome_P450_fung"/>
</dbReference>
<keyword evidence="11" id="KW-1133">Transmembrane helix</keyword>
<dbReference type="PRINTS" id="PR00385">
    <property type="entry name" value="P450"/>
</dbReference>
<evidence type="ECO:0000313" key="13">
    <source>
        <dbReference type="Proteomes" id="UP001383192"/>
    </source>
</evidence>
<keyword evidence="4 9" id="KW-0349">Heme</keyword>
<dbReference type="EMBL" id="JAYKXP010000010">
    <property type="protein sequence ID" value="KAK7053208.1"/>
    <property type="molecule type" value="Genomic_DNA"/>
</dbReference>
<evidence type="ECO:0000256" key="3">
    <source>
        <dbReference type="ARBA" id="ARBA00010617"/>
    </source>
</evidence>
<dbReference type="InterPro" id="IPR036396">
    <property type="entry name" value="Cyt_P450_sf"/>
</dbReference>
<accession>A0AAW0DRL5</accession>
<dbReference type="GO" id="GO:0016705">
    <property type="term" value="F:oxidoreductase activity, acting on paired donors, with incorporation or reduction of molecular oxygen"/>
    <property type="evidence" value="ECO:0007669"/>
    <property type="project" value="InterPro"/>
</dbReference>
<dbReference type="GO" id="GO:0020037">
    <property type="term" value="F:heme binding"/>
    <property type="evidence" value="ECO:0007669"/>
    <property type="project" value="InterPro"/>
</dbReference>
<comment type="pathway">
    <text evidence="2">Secondary metabolite biosynthesis.</text>
</comment>
<evidence type="ECO:0000256" key="5">
    <source>
        <dbReference type="ARBA" id="ARBA00022723"/>
    </source>
</evidence>
<evidence type="ECO:0000256" key="6">
    <source>
        <dbReference type="ARBA" id="ARBA00023002"/>
    </source>
</evidence>
<proteinExistence type="inferred from homology"/>
<dbReference type="PANTHER" id="PTHR46300">
    <property type="entry name" value="P450, PUTATIVE (EUROFUNG)-RELATED-RELATED"/>
    <property type="match status" value="1"/>
</dbReference>
<feature type="binding site" description="axial binding residue" evidence="9">
    <location>
        <position position="457"/>
    </location>
    <ligand>
        <name>heme</name>
        <dbReference type="ChEBI" id="CHEBI:30413"/>
    </ligand>
    <ligandPart>
        <name>Fe</name>
        <dbReference type="ChEBI" id="CHEBI:18248"/>
    </ligandPart>
</feature>
<dbReference type="Proteomes" id="UP001383192">
    <property type="component" value="Unassembled WGS sequence"/>
</dbReference>
<evidence type="ECO:0000256" key="4">
    <source>
        <dbReference type="ARBA" id="ARBA00022617"/>
    </source>
</evidence>
<evidence type="ECO:0000256" key="7">
    <source>
        <dbReference type="ARBA" id="ARBA00023004"/>
    </source>
</evidence>
<dbReference type="GO" id="GO:0005506">
    <property type="term" value="F:iron ion binding"/>
    <property type="evidence" value="ECO:0007669"/>
    <property type="project" value="InterPro"/>
</dbReference>
<evidence type="ECO:0000256" key="9">
    <source>
        <dbReference type="PIRSR" id="PIRSR602401-1"/>
    </source>
</evidence>
<dbReference type="PROSITE" id="PS00086">
    <property type="entry name" value="CYTOCHROME_P450"/>
    <property type="match status" value="1"/>
</dbReference>